<evidence type="ECO:0000256" key="1">
    <source>
        <dbReference type="SAM" id="SignalP"/>
    </source>
</evidence>
<name>F6FX31_ISOV2</name>
<protein>
    <recommendedName>
        <fullName evidence="4">Secreted protein</fullName>
    </recommendedName>
</protein>
<keyword evidence="1" id="KW-0732">Signal</keyword>
<evidence type="ECO:0000313" key="2">
    <source>
        <dbReference type="EMBL" id="AEG44631.1"/>
    </source>
</evidence>
<dbReference type="EMBL" id="CP002810">
    <property type="protein sequence ID" value="AEG44631.1"/>
    <property type="molecule type" value="Genomic_DNA"/>
</dbReference>
<dbReference type="Proteomes" id="UP000009236">
    <property type="component" value="Chromosome"/>
</dbReference>
<dbReference type="HOGENOM" id="CLU_1619089_0_0_11"/>
<gene>
    <name evidence="2" type="ordered locus">Isova_1888</name>
</gene>
<dbReference type="KEGG" id="iva:Isova_1888"/>
<proteinExistence type="predicted"/>
<dbReference type="RefSeq" id="WP_013839023.1">
    <property type="nucleotide sequence ID" value="NC_015588.1"/>
</dbReference>
<dbReference type="AlphaFoldDB" id="F6FX31"/>
<reference evidence="2 3" key="1">
    <citation type="submission" date="2011-05" db="EMBL/GenBank/DDBJ databases">
        <title>Complete sequence of Isoptericola variabilis 225.</title>
        <authorList>
            <consortium name="US DOE Joint Genome Institute"/>
            <person name="Lucas S."/>
            <person name="Han J."/>
            <person name="Lapidus A."/>
            <person name="Cheng J.-F."/>
            <person name="Goodwin L."/>
            <person name="Pitluck S."/>
            <person name="Peters L."/>
            <person name="Mikhailova N."/>
            <person name="Zeytun A."/>
            <person name="Han C."/>
            <person name="Tapia R."/>
            <person name="Land M."/>
            <person name="Hauser L."/>
            <person name="Kyrpides N."/>
            <person name="Ivanova N."/>
            <person name="Pagani I."/>
            <person name="Siebers A."/>
            <person name="Allgaier M."/>
            <person name="Thelen M."/>
            <person name="Hugenholtz P."/>
            <person name="Gladden J."/>
            <person name="Woyke T."/>
        </authorList>
    </citation>
    <scope>NUCLEOTIDE SEQUENCE [LARGE SCALE GENOMIC DNA]</scope>
    <source>
        <strain evidence="3">225</strain>
    </source>
</reference>
<organism evidence="3">
    <name type="scientific">Isoptericola variabilis (strain 225)</name>
    <dbReference type="NCBI Taxonomy" id="743718"/>
    <lineage>
        <taxon>Bacteria</taxon>
        <taxon>Bacillati</taxon>
        <taxon>Actinomycetota</taxon>
        <taxon>Actinomycetes</taxon>
        <taxon>Micrococcales</taxon>
        <taxon>Promicromonosporaceae</taxon>
        <taxon>Isoptericola</taxon>
    </lineage>
</organism>
<sequence>MNVSRRTVRTVLAAVTAVLALLFLAGQASASNHISPQNAPSGTHLQTGSIGCSTGGNSVSCTGFELAGVGNTDATVVLEARYTANIQCTNKGGKLVESHTHTAVDRTEVTVTSAKNGRLAIPAQMSTAPSESQILAQADCPNPNWTPNVQPGSVMLAGFTYSVTFAGFTAPYILITG</sequence>
<dbReference type="InterPro" id="IPR006311">
    <property type="entry name" value="TAT_signal"/>
</dbReference>
<evidence type="ECO:0000313" key="3">
    <source>
        <dbReference type="Proteomes" id="UP000009236"/>
    </source>
</evidence>
<dbReference type="PROSITE" id="PS51318">
    <property type="entry name" value="TAT"/>
    <property type="match status" value="1"/>
</dbReference>
<dbReference type="eggNOG" id="ENOG50349ID">
    <property type="taxonomic scope" value="Bacteria"/>
</dbReference>
<evidence type="ECO:0008006" key="4">
    <source>
        <dbReference type="Google" id="ProtNLM"/>
    </source>
</evidence>
<keyword evidence="3" id="KW-1185">Reference proteome</keyword>
<accession>F6FX31</accession>
<feature type="signal peptide" evidence="1">
    <location>
        <begin position="1"/>
        <end position="30"/>
    </location>
</feature>
<feature type="chain" id="PRO_5003336107" description="Secreted protein" evidence="1">
    <location>
        <begin position="31"/>
        <end position="177"/>
    </location>
</feature>